<name>A0AAV9UW27_9PEZI</name>
<feature type="compositionally biased region" description="Basic and acidic residues" evidence="10">
    <location>
        <begin position="364"/>
        <end position="375"/>
    </location>
</feature>
<dbReference type="PROSITE" id="PS51352">
    <property type="entry name" value="THIOREDOXIN_2"/>
    <property type="match status" value="2"/>
</dbReference>
<dbReference type="InterPro" id="IPR036249">
    <property type="entry name" value="Thioredoxin-like_sf"/>
</dbReference>
<dbReference type="PRINTS" id="PR00421">
    <property type="entry name" value="THIOREDOXIN"/>
</dbReference>
<dbReference type="CDD" id="cd02998">
    <property type="entry name" value="PDI_a_ERp38"/>
    <property type="match status" value="2"/>
</dbReference>
<dbReference type="InterPro" id="IPR051063">
    <property type="entry name" value="PDI"/>
</dbReference>
<accession>A0AAV9UW27</accession>
<feature type="domain" description="Thioredoxin" evidence="12">
    <location>
        <begin position="4"/>
        <end position="127"/>
    </location>
</feature>
<feature type="chain" id="PRO_5043687455" description="protein disulfide-isomerase" evidence="11">
    <location>
        <begin position="17"/>
        <end position="375"/>
    </location>
</feature>
<proteinExistence type="inferred from homology"/>
<sequence>MKLLSVLLYAAVAAAGSNVIDLTPKNFDEIITNSGKPALVKFFAPWCGHCKKMAPTYDELGDAFESVKDQVVIAKVDADKHRELGKRFDVKGFPTLKWFDGKSDKPVTYDSARTLEAMSKYITDKTGIKLKGAAAPKKEPVSPVKTLTDSNFEGIANDPAKGVFVKFYAPWCGYCKMLAPIYEQLATTFARESSVVIAEVNCDETSSKVTCAKYNVESYPTLKYFPSGGSSKPIPHSGGRELENLVEYINEKTGLNRLPLGGLNQKAGRIETLDEIIRAKLPQGLVGVHDDLVEKVKGLEHKYAAYYVKVAKKLEEKKDYVKNELERLTKMVSKGGLHADKVDDITQRQNILRRFDGEEDEKPAEEKKDDVKDEL</sequence>
<evidence type="ECO:0000259" key="12">
    <source>
        <dbReference type="PROSITE" id="PS51352"/>
    </source>
</evidence>
<dbReference type="GO" id="GO:0005783">
    <property type="term" value="C:endoplasmic reticulum"/>
    <property type="evidence" value="ECO:0007669"/>
    <property type="project" value="InterPro"/>
</dbReference>
<dbReference type="FunFam" id="3.40.30.10:FF:000032">
    <property type="entry name" value="Protein disulfide-isomerase A6 homolog"/>
    <property type="match status" value="1"/>
</dbReference>
<keyword evidence="7" id="KW-0413">Isomerase</keyword>
<dbReference type="SUPFAM" id="SSF52833">
    <property type="entry name" value="Thioredoxin-like"/>
    <property type="match status" value="2"/>
</dbReference>
<evidence type="ECO:0000256" key="7">
    <source>
        <dbReference type="ARBA" id="ARBA00023235"/>
    </source>
</evidence>
<dbReference type="InterPro" id="IPR011679">
    <property type="entry name" value="ERp29_C"/>
</dbReference>
<dbReference type="SUPFAM" id="SSF47933">
    <property type="entry name" value="ERP29 C domain-like"/>
    <property type="match status" value="1"/>
</dbReference>
<dbReference type="InterPro" id="IPR013766">
    <property type="entry name" value="Thioredoxin_domain"/>
</dbReference>
<dbReference type="EC" id="5.3.4.1" evidence="3"/>
<dbReference type="Gene3D" id="1.20.1150.12">
    <property type="entry name" value="Endoplasmic reticulum resident protein 29, C-terminal domain"/>
    <property type="match status" value="1"/>
</dbReference>
<evidence type="ECO:0000256" key="9">
    <source>
        <dbReference type="RuleBase" id="RU004208"/>
    </source>
</evidence>
<evidence type="ECO:0000313" key="13">
    <source>
        <dbReference type="EMBL" id="KAK6348936.1"/>
    </source>
</evidence>
<feature type="domain" description="Thioredoxin" evidence="12">
    <location>
        <begin position="133"/>
        <end position="254"/>
    </location>
</feature>
<comment type="caution">
    <text evidence="13">The sequence shown here is derived from an EMBL/GenBank/DDBJ whole genome shotgun (WGS) entry which is preliminary data.</text>
</comment>
<dbReference type="InterPro" id="IPR017937">
    <property type="entry name" value="Thioredoxin_CS"/>
</dbReference>
<evidence type="ECO:0000256" key="8">
    <source>
        <dbReference type="ARBA" id="ARBA00023284"/>
    </source>
</evidence>
<dbReference type="InterPro" id="IPR005788">
    <property type="entry name" value="PDI_thioredoxin-like_dom"/>
</dbReference>
<dbReference type="Pfam" id="PF00085">
    <property type="entry name" value="Thioredoxin"/>
    <property type="match status" value="2"/>
</dbReference>
<keyword evidence="8" id="KW-0676">Redox-active center</keyword>
<evidence type="ECO:0000256" key="3">
    <source>
        <dbReference type="ARBA" id="ARBA00012723"/>
    </source>
</evidence>
<dbReference type="PANTHER" id="PTHR45672:SF11">
    <property type="entry name" value="PROTEIN DISULFIDE-ISOMERASE C17H9.14C"/>
    <property type="match status" value="1"/>
</dbReference>
<comment type="similarity">
    <text evidence="2 9">Belongs to the protein disulfide isomerase family.</text>
</comment>
<dbReference type="NCBIfam" id="TIGR01126">
    <property type="entry name" value="pdi_dom"/>
    <property type="match status" value="2"/>
</dbReference>
<dbReference type="Proteomes" id="UP001373714">
    <property type="component" value="Unassembled WGS sequence"/>
</dbReference>
<gene>
    <name evidence="13" type="ORF">TWF730_009697</name>
</gene>
<keyword evidence="6" id="KW-1015">Disulfide bond</keyword>
<dbReference type="GO" id="GO:0003756">
    <property type="term" value="F:protein disulfide isomerase activity"/>
    <property type="evidence" value="ECO:0007669"/>
    <property type="project" value="UniProtKB-EC"/>
</dbReference>
<keyword evidence="4 11" id="KW-0732">Signal</keyword>
<evidence type="ECO:0000256" key="1">
    <source>
        <dbReference type="ARBA" id="ARBA00001182"/>
    </source>
</evidence>
<dbReference type="Gene3D" id="3.40.30.10">
    <property type="entry name" value="Glutaredoxin"/>
    <property type="match status" value="2"/>
</dbReference>
<evidence type="ECO:0000256" key="4">
    <source>
        <dbReference type="ARBA" id="ARBA00022729"/>
    </source>
</evidence>
<feature type="region of interest" description="Disordered" evidence="10">
    <location>
        <begin position="352"/>
        <end position="375"/>
    </location>
</feature>
<dbReference type="PROSITE" id="PS00194">
    <property type="entry name" value="THIOREDOXIN_1"/>
    <property type="match status" value="2"/>
</dbReference>
<evidence type="ECO:0000256" key="11">
    <source>
        <dbReference type="SAM" id="SignalP"/>
    </source>
</evidence>
<dbReference type="InterPro" id="IPR036356">
    <property type="entry name" value="ERp29_C_sf"/>
</dbReference>
<evidence type="ECO:0000256" key="2">
    <source>
        <dbReference type="ARBA" id="ARBA00006347"/>
    </source>
</evidence>
<keyword evidence="14" id="KW-1185">Reference proteome</keyword>
<reference evidence="13 14" key="1">
    <citation type="submission" date="2019-10" db="EMBL/GenBank/DDBJ databases">
        <authorList>
            <person name="Palmer J.M."/>
        </authorList>
    </citation>
    <scope>NUCLEOTIDE SEQUENCE [LARGE SCALE GENOMIC DNA]</scope>
    <source>
        <strain evidence="13 14">TWF730</strain>
    </source>
</reference>
<evidence type="ECO:0000256" key="6">
    <source>
        <dbReference type="ARBA" id="ARBA00023157"/>
    </source>
</evidence>
<comment type="catalytic activity">
    <reaction evidence="1">
        <text>Catalyzes the rearrangement of -S-S- bonds in proteins.</text>
        <dbReference type="EC" id="5.3.4.1"/>
    </reaction>
</comment>
<protein>
    <recommendedName>
        <fullName evidence="3">protein disulfide-isomerase</fullName>
        <ecNumber evidence="3">5.3.4.1</ecNumber>
    </recommendedName>
</protein>
<dbReference type="AlphaFoldDB" id="A0AAV9UW27"/>
<feature type="signal peptide" evidence="11">
    <location>
        <begin position="1"/>
        <end position="16"/>
    </location>
</feature>
<dbReference type="Pfam" id="PF07749">
    <property type="entry name" value="ERp29"/>
    <property type="match status" value="1"/>
</dbReference>
<evidence type="ECO:0000256" key="10">
    <source>
        <dbReference type="SAM" id="MobiDB-lite"/>
    </source>
</evidence>
<dbReference type="CDD" id="cd00238">
    <property type="entry name" value="ERp29c"/>
    <property type="match status" value="1"/>
</dbReference>
<organism evidence="13 14">
    <name type="scientific">Orbilia blumenaviensis</name>
    <dbReference type="NCBI Taxonomy" id="1796055"/>
    <lineage>
        <taxon>Eukaryota</taxon>
        <taxon>Fungi</taxon>
        <taxon>Dikarya</taxon>
        <taxon>Ascomycota</taxon>
        <taxon>Pezizomycotina</taxon>
        <taxon>Orbiliomycetes</taxon>
        <taxon>Orbiliales</taxon>
        <taxon>Orbiliaceae</taxon>
        <taxon>Orbilia</taxon>
    </lineage>
</organism>
<dbReference type="GO" id="GO:0006457">
    <property type="term" value="P:protein folding"/>
    <property type="evidence" value="ECO:0007669"/>
    <property type="project" value="TreeGrafter"/>
</dbReference>
<evidence type="ECO:0000256" key="5">
    <source>
        <dbReference type="ARBA" id="ARBA00022737"/>
    </source>
</evidence>
<keyword evidence="5" id="KW-0677">Repeat</keyword>
<dbReference type="EMBL" id="JAVHNS010000007">
    <property type="protein sequence ID" value="KAK6348936.1"/>
    <property type="molecule type" value="Genomic_DNA"/>
</dbReference>
<dbReference type="PANTHER" id="PTHR45672">
    <property type="entry name" value="PROTEIN DISULFIDE-ISOMERASE C17H9.14C-RELATED"/>
    <property type="match status" value="1"/>
</dbReference>
<evidence type="ECO:0000313" key="14">
    <source>
        <dbReference type="Proteomes" id="UP001373714"/>
    </source>
</evidence>